<gene>
    <name evidence="7" type="ORF">GSMUA_73910.1</name>
</gene>
<keyword evidence="6" id="KW-0812">Transmembrane</keyword>
<accession>A0A804I4F5</accession>
<dbReference type="EMBL" id="HG996467">
    <property type="protein sequence ID" value="CAG1862497.1"/>
    <property type="molecule type" value="Genomic_DNA"/>
</dbReference>
<dbReference type="Gramene" id="Ma02_t19130.1">
    <property type="protein sequence ID" value="Ma02_p19130.1"/>
    <property type="gene ID" value="Ma02_g19130"/>
</dbReference>
<evidence type="ECO:0000313" key="8">
    <source>
        <dbReference type="EnsemblPlants" id="Ma02_p19130.1"/>
    </source>
</evidence>
<dbReference type="FunCoup" id="A0A804I4F5">
    <property type="interactions" value="2356"/>
</dbReference>
<dbReference type="KEGG" id="mus:103975295"/>
<keyword evidence="2" id="KW-0328">Glycosyltransferase</keyword>
<keyword evidence="4 6" id="KW-0472">Membrane</keyword>
<dbReference type="InterPro" id="IPR003406">
    <property type="entry name" value="Glyco_trans_14"/>
</dbReference>
<keyword evidence="9" id="KW-1185">Reference proteome</keyword>
<name>A0A804I4F5_MUSAM</name>
<evidence type="ECO:0000256" key="6">
    <source>
        <dbReference type="SAM" id="Phobius"/>
    </source>
</evidence>
<keyword evidence="5" id="KW-0325">Glycoprotein</keyword>
<evidence type="ECO:0000256" key="5">
    <source>
        <dbReference type="ARBA" id="ARBA00023180"/>
    </source>
</evidence>
<organism evidence="8 9">
    <name type="scientific">Musa acuminata subsp. malaccensis</name>
    <name type="common">Wild banana</name>
    <name type="synonym">Musa malaccensis</name>
    <dbReference type="NCBI Taxonomy" id="214687"/>
    <lineage>
        <taxon>Eukaryota</taxon>
        <taxon>Viridiplantae</taxon>
        <taxon>Streptophyta</taxon>
        <taxon>Embryophyta</taxon>
        <taxon>Tracheophyta</taxon>
        <taxon>Spermatophyta</taxon>
        <taxon>Magnoliopsida</taxon>
        <taxon>Liliopsida</taxon>
        <taxon>Zingiberales</taxon>
        <taxon>Musaceae</taxon>
        <taxon>Musa</taxon>
    </lineage>
</organism>
<reference evidence="7" key="1">
    <citation type="submission" date="2021-03" db="EMBL/GenBank/DDBJ databases">
        <authorList>
            <consortium name="Genoscope - CEA"/>
            <person name="William W."/>
        </authorList>
    </citation>
    <scope>NUCLEOTIDE SEQUENCE</scope>
    <source>
        <strain evidence="7">Doubled-haploid Pahang</strain>
    </source>
</reference>
<dbReference type="AlphaFoldDB" id="A0A804I4F5"/>
<dbReference type="PANTHER" id="PTHR31042:SF140">
    <property type="entry name" value="CORE-2_I-BRANCHING BETA-1,6-N-ACETYLGLUCOSAMINYLTRANSFERASE FAMILY PROTEIN"/>
    <property type="match status" value="1"/>
</dbReference>
<reference evidence="8" key="2">
    <citation type="submission" date="2021-05" db="UniProtKB">
        <authorList>
            <consortium name="EnsemblPlants"/>
        </authorList>
    </citation>
    <scope>IDENTIFICATION</scope>
    <source>
        <strain evidence="8">subsp. malaccensis</strain>
    </source>
</reference>
<dbReference type="OMA" id="HADPFTK"/>
<evidence type="ECO:0000256" key="4">
    <source>
        <dbReference type="ARBA" id="ARBA00023136"/>
    </source>
</evidence>
<dbReference type="GO" id="GO:0016020">
    <property type="term" value="C:membrane"/>
    <property type="evidence" value="ECO:0007669"/>
    <property type="project" value="UniProtKB-SubCell"/>
</dbReference>
<sequence length="371" mass="42045">MKVLCRNLEQDRERAMISSWPFVICLVLLVSMPVVFVLAHRILMPTTLPGIPDMDEADDVALFRRATLASAGGGGSAGLRRRPPSAPKIAFLFLTNSDLTFAPLWERFFRGHERLFNVYVHADPAARLLLSPTPSFLGRFIPAKATKRASPTLISAARRLLAAALVDDPANAFFALLSQHCVPLHSFRFTYRALLADPGAPPTPTGFRRHRRSYIEILSGEPGLRDRYVARGDDVMIHEVPFEQFRVGSQFFVLARRHAVLVVRDRRLWKKFKMPCLKSMADSCYPEEHYFPTLLEMQDPQGCTRYTLTRVNWTDSVGGHPHTYRPPEISASLINRLRRSNSTYSYLFARKFSPDCLDPLLKLADSVIFQD</sequence>
<dbReference type="InParanoid" id="A0A804I4F5"/>
<evidence type="ECO:0000313" key="7">
    <source>
        <dbReference type="EMBL" id="CAG1862497.1"/>
    </source>
</evidence>
<dbReference type="InterPro" id="IPR044174">
    <property type="entry name" value="BC10-like"/>
</dbReference>
<keyword evidence="3" id="KW-0808">Transferase</keyword>
<dbReference type="Proteomes" id="UP000012960">
    <property type="component" value="Unplaced"/>
</dbReference>
<protein>
    <submittedName>
        <fullName evidence="7">(wild Malaysian banana) hypothetical protein</fullName>
    </submittedName>
</protein>
<dbReference type="GO" id="GO:0016757">
    <property type="term" value="F:glycosyltransferase activity"/>
    <property type="evidence" value="ECO:0007669"/>
    <property type="project" value="UniProtKB-KW"/>
</dbReference>
<dbReference type="PANTHER" id="PTHR31042">
    <property type="entry name" value="CORE-2/I-BRANCHING BETA-1,6-N-ACETYLGLUCOSAMINYLTRANSFERASE FAMILY PROTEIN-RELATED"/>
    <property type="match status" value="1"/>
</dbReference>
<evidence type="ECO:0000313" key="9">
    <source>
        <dbReference type="Proteomes" id="UP000012960"/>
    </source>
</evidence>
<evidence type="ECO:0000256" key="3">
    <source>
        <dbReference type="ARBA" id="ARBA00022679"/>
    </source>
</evidence>
<comment type="subcellular location">
    <subcellularLocation>
        <location evidence="1">Membrane</location>
        <topology evidence="1">Single-pass type II membrane protein</topology>
    </subcellularLocation>
</comment>
<dbReference type="Pfam" id="PF02485">
    <property type="entry name" value="Branch"/>
    <property type="match status" value="1"/>
</dbReference>
<evidence type="ECO:0000256" key="1">
    <source>
        <dbReference type="ARBA" id="ARBA00004606"/>
    </source>
</evidence>
<keyword evidence="6" id="KW-1133">Transmembrane helix</keyword>
<feature type="transmembrane region" description="Helical" evidence="6">
    <location>
        <begin position="20"/>
        <end position="39"/>
    </location>
</feature>
<proteinExistence type="predicted"/>
<dbReference type="EnsemblPlants" id="Ma02_t19130.1">
    <property type="protein sequence ID" value="Ma02_p19130.1"/>
    <property type="gene ID" value="Ma02_g19130"/>
</dbReference>
<evidence type="ECO:0000256" key="2">
    <source>
        <dbReference type="ARBA" id="ARBA00022676"/>
    </source>
</evidence>
<dbReference type="OrthoDB" id="762488at2759"/>